<comment type="caution">
    <text evidence="2">The sequence shown here is derived from an EMBL/GenBank/DDBJ whole genome shotgun (WGS) entry which is preliminary data.</text>
</comment>
<keyword evidence="1" id="KW-1133">Transmembrane helix</keyword>
<evidence type="ECO:0000313" key="2">
    <source>
        <dbReference type="EMBL" id="TBT98366.1"/>
    </source>
</evidence>
<proteinExistence type="predicted"/>
<reference evidence="2 3" key="1">
    <citation type="submission" date="2017-12" db="EMBL/GenBank/DDBJ databases">
        <authorList>
            <person name="Pombert J.-F."/>
            <person name="Haag K.L."/>
            <person name="Ebert D."/>
        </authorList>
    </citation>
    <scope>NUCLEOTIDE SEQUENCE [LARGE SCALE GENOMIC DNA]</scope>
    <source>
        <strain evidence="2">FI-OER-3-3</strain>
    </source>
</reference>
<dbReference type="Proteomes" id="UP000292362">
    <property type="component" value="Unassembled WGS sequence"/>
</dbReference>
<gene>
    <name evidence="2" type="ORF">CWI37_1788p0010</name>
</gene>
<feature type="transmembrane region" description="Helical" evidence="1">
    <location>
        <begin position="104"/>
        <end position="123"/>
    </location>
</feature>
<feature type="transmembrane region" description="Helical" evidence="1">
    <location>
        <begin position="342"/>
        <end position="360"/>
    </location>
</feature>
<feature type="transmembrane region" description="Helical" evidence="1">
    <location>
        <begin position="190"/>
        <end position="209"/>
    </location>
</feature>
<name>A0A4Q9KUB9_9MICR</name>
<keyword evidence="1" id="KW-0812">Transmembrane</keyword>
<sequence length="383" mass="44531">MVKKSILFSEEFYKWKIDTDFRSLIHKKKCNASFFYIKISVKAFVYRKKDKLIFYENYLKRKKIRFMGKMEILKFISGQALSLILSLTALSVRSLNKNADFIPFYALSMAYIVIHFGGHALNFFQPGNSFFKINILYYIVAGITDFLGGYFQLMTYKELSSYIVVMLSQMNTPITMILESFVFKTNKFDYLLFIEFFVLVIAILCINYFTSMIPIKITFLGIFYILLSDLCYVTNGFIQARIIPEVGIGNYLKGFTLFGFLTGFMMTGYFYRDYVFNIQWSLNFYSKNYLYLFLYTISLSTFYLSASKYISSFGLVAFTASLISVSLYFGNFERLIQQEYNLFSMFGGLICIIFNAYIVYSTKNSILKTSNQDDSPCVGVPLV</sequence>
<keyword evidence="1" id="KW-0472">Membrane</keyword>
<feature type="transmembrane region" description="Helical" evidence="1">
    <location>
        <begin position="72"/>
        <end position="92"/>
    </location>
</feature>
<feature type="transmembrane region" description="Helical" evidence="1">
    <location>
        <begin position="289"/>
        <end position="306"/>
    </location>
</feature>
<evidence type="ECO:0000313" key="3">
    <source>
        <dbReference type="Proteomes" id="UP000292362"/>
    </source>
</evidence>
<feature type="transmembrane region" description="Helical" evidence="1">
    <location>
        <begin position="250"/>
        <end position="269"/>
    </location>
</feature>
<accession>A0A4Q9KUB9</accession>
<feature type="transmembrane region" description="Helical" evidence="1">
    <location>
        <begin position="159"/>
        <end position="178"/>
    </location>
</feature>
<feature type="transmembrane region" description="Helical" evidence="1">
    <location>
        <begin position="313"/>
        <end position="330"/>
    </location>
</feature>
<feature type="transmembrane region" description="Helical" evidence="1">
    <location>
        <begin position="135"/>
        <end position="153"/>
    </location>
</feature>
<dbReference type="VEuPathDB" id="MicrosporidiaDB:CWI37_1788p0010"/>
<feature type="transmembrane region" description="Helical" evidence="1">
    <location>
        <begin position="215"/>
        <end position="238"/>
    </location>
</feature>
<protein>
    <submittedName>
        <fullName evidence="2">Uncharacterized protein</fullName>
    </submittedName>
</protein>
<dbReference type="AlphaFoldDB" id="A0A4Q9KUB9"/>
<organism evidence="2 3">
    <name type="scientific">Hamiltosporidium tvaerminnensis</name>
    <dbReference type="NCBI Taxonomy" id="1176355"/>
    <lineage>
        <taxon>Eukaryota</taxon>
        <taxon>Fungi</taxon>
        <taxon>Fungi incertae sedis</taxon>
        <taxon>Microsporidia</taxon>
        <taxon>Dubosqiidae</taxon>
        <taxon>Hamiltosporidium</taxon>
    </lineage>
</organism>
<dbReference type="EMBL" id="PITJ01001788">
    <property type="protein sequence ID" value="TBT98366.1"/>
    <property type="molecule type" value="Genomic_DNA"/>
</dbReference>
<evidence type="ECO:0000256" key="1">
    <source>
        <dbReference type="SAM" id="Phobius"/>
    </source>
</evidence>